<evidence type="ECO:0000256" key="1">
    <source>
        <dbReference type="SAM" id="Phobius"/>
    </source>
</evidence>
<sequence>MNVLLLLALLLVLLILLVGGKNGLYTILGLFINVLLFFFLLLLYHFRLPILPSAIVIFLLITSVTLFFVNGYNLKMKAAFLSVLLFLVVFLVVTPFLSELAIQGFTRIELDELTGFDLHVPLDFFALTRAILLISVSGAVLDASVSIASATYEVYLTDPLQSYRELVKSSIRIGRKILATTVTTLVFAFMGNCLALILWFIDLELSFGQLINEKTFVLEYVTVVVTTSAAILVLPITSVISSILFTRQKKSS</sequence>
<feature type="transmembrane region" description="Helical" evidence="1">
    <location>
        <begin position="53"/>
        <end position="72"/>
    </location>
</feature>
<proteinExistence type="predicted"/>
<dbReference type="PIRSF" id="PIRSF031503">
    <property type="entry name" value="UCP031503_mp"/>
    <property type="match status" value="1"/>
</dbReference>
<dbReference type="STRING" id="53346.A5802_001662"/>
<keyword evidence="1" id="KW-1133">Transmembrane helix</keyword>
<keyword evidence="1" id="KW-0812">Transmembrane</keyword>
<feature type="transmembrane region" description="Helical" evidence="1">
    <location>
        <begin position="177"/>
        <end position="201"/>
    </location>
</feature>
<evidence type="ECO:0000313" key="2">
    <source>
        <dbReference type="EMBL" id="ONN44730.1"/>
    </source>
</evidence>
<feature type="transmembrane region" description="Helical" evidence="1">
    <location>
        <begin position="30"/>
        <end position="46"/>
    </location>
</feature>
<reference evidence="2 3" key="1">
    <citation type="submission" date="2016-12" db="EMBL/GenBank/DDBJ databases">
        <authorList>
            <person name="Song W.-J."/>
            <person name="Kurnit D.M."/>
        </authorList>
    </citation>
    <scope>NUCLEOTIDE SEQUENCE [LARGE SCALE GENOMIC DNA]</scope>
    <source>
        <strain evidence="2 3">CGB1038-1_S1</strain>
    </source>
</reference>
<dbReference type="OrthoDB" id="2414035at2"/>
<dbReference type="RefSeq" id="WP_062804909.1">
    <property type="nucleotide sequence ID" value="NZ_CABMMO010000001.1"/>
</dbReference>
<feature type="transmembrane region" description="Helical" evidence="1">
    <location>
        <begin position="78"/>
        <end position="97"/>
    </location>
</feature>
<dbReference type="InterPro" id="IPR012507">
    <property type="entry name" value="YibE_F"/>
</dbReference>
<protein>
    <submittedName>
        <fullName evidence="2">YibE/F-like protein</fullName>
    </submittedName>
</protein>
<accession>A0A1V2UMI6</accession>
<evidence type="ECO:0000313" key="3">
    <source>
        <dbReference type="Proteomes" id="UP000189299"/>
    </source>
</evidence>
<gene>
    <name evidence="2" type="ORF">BTN92_00940</name>
</gene>
<dbReference type="InterPro" id="IPR014564">
    <property type="entry name" value="UCP031503_TM"/>
</dbReference>
<dbReference type="Pfam" id="PF07907">
    <property type="entry name" value="YibE_F"/>
    <property type="match status" value="1"/>
</dbReference>
<name>A0A1V2UMI6_ENTMU</name>
<dbReference type="AlphaFoldDB" id="A0A1V2UMI6"/>
<keyword evidence="1" id="KW-0472">Membrane</keyword>
<dbReference type="PANTHER" id="PTHR41771">
    <property type="entry name" value="MEMBRANE PROTEIN-RELATED"/>
    <property type="match status" value="1"/>
</dbReference>
<dbReference type="EMBL" id="MSTR01000001">
    <property type="protein sequence ID" value="ONN44730.1"/>
    <property type="molecule type" value="Genomic_DNA"/>
</dbReference>
<dbReference type="PANTHER" id="PTHR41771:SF1">
    <property type="entry name" value="MEMBRANE PROTEIN"/>
    <property type="match status" value="1"/>
</dbReference>
<feature type="transmembrane region" description="Helical" evidence="1">
    <location>
        <begin position="221"/>
        <end position="245"/>
    </location>
</feature>
<organism evidence="2 3">
    <name type="scientific">Enterococcus mundtii</name>
    <dbReference type="NCBI Taxonomy" id="53346"/>
    <lineage>
        <taxon>Bacteria</taxon>
        <taxon>Bacillati</taxon>
        <taxon>Bacillota</taxon>
        <taxon>Bacilli</taxon>
        <taxon>Lactobacillales</taxon>
        <taxon>Enterococcaceae</taxon>
        <taxon>Enterococcus</taxon>
    </lineage>
</organism>
<dbReference type="Proteomes" id="UP000189299">
    <property type="component" value="Unassembled WGS sequence"/>
</dbReference>
<comment type="caution">
    <text evidence="2">The sequence shown here is derived from an EMBL/GenBank/DDBJ whole genome shotgun (WGS) entry which is preliminary data.</text>
</comment>